<dbReference type="EMBL" id="JAZDUA010000047">
    <property type="protein sequence ID" value="KAK7871028.1"/>
    <property type="molecule type" value="Genomic_DNA"/>
</dbReference>
<evidence type="ECO:0000256" key="1">
    <source>
        <dbReference type="SAM" id="MobiDB-lite"/>
    </source>
</evidence>
<name>A0AAN9VVI1_9ORTH</name>
<dbReference type="PANTHER" id="PTHR11567">
    <property type="entry name" value="ACID PHOSPHATASE-RELATED"/>
    <property type="match status" value="1"/>
</dbReference>
<feature type="region of interest" description="Disordered" evidence="1">
    <location>
        <begin position="165"/>
        <end position="186"/>
    </location>
</feature>
<reference evidence="2 3" key="1">
    <citation type="submission" date="2024-03" db="EMBL/GenBank/DDBJ databases">
        <title>The genome assembly and annotation of the cricket Gryllus longicercus Weissman &amp; Gray.</title>
        <authorList>
            <person name="Szrajer S."/>
            <person name="Gray D."/>
            <person name="Ylla G."/>
        </authorList>
    </citation>
    <scope>NUCLEOTIDE SEQUENCE [LARGE SCALE GENOMIC DNA]</scope>
    <source>
        <strain evidence="2">DAG 2021-001</strain>
        <tissue evidence="2">Whole body minus gut</tissue>
    </source>
</reference>
<protein>
    <recommendedName>
        <fullName evidence="4">Protein FRA10AC1</fullName>
    </recommendedName>
</protein>
<dbReference type="Pfam" id="PF09725">
    <property type="entry name" value="Fra10Ac1"/>
    <property type="match status" value="1"/>
</dbReference>
<dbReference type="PANTHER" id="PTHR11567:SF25">
    <property type="entry name" value="PROTEIN FRA10AC1"/>
    <property type="match status" value="1"/>
</dbReference>
<accession>A0AAN9VVI1</accession>
<evidence type="ECO:0000313" key="3">
    <source>
        <dbReference type="Proteomes" id="UP001378592"/>
    </source>
</evidence>
<gene>
    <name evidence="2" type="ORF">R5R35_014092</name>
</gene>
<dbReference type="AlphaFoldDB" id="A0AAN9VVI1"/>
<proteinExistence type="predicted"/>
<dbReference type="GO" id="GO:0016791">
    <property type="term" value="F:phosphatase activity"/>
    <property type="evidence" value="ECO:0007669"/>
    <property type="project" value="TreeGrafter"/>
</dbReference>
<organism evidence="2 3">
    <name type="scientific">Gryllus longicercus</name>
    <dbReference type="NCBI Taxonomy" id="2509291"/>
    <lineage>
        <taxon>Eukaryota</taxon>
        <taxon>Metazoa</taxon>
        <taxon>Ecdysozoa</taxon>
        <taxon>Arthropoda</taxon>
        <taxon>Hexapoda</taxon>
        <taxon>Insecta</taxon>
        <taxon>Pterygota</taxon>
        <taxon>Neoptera</taxon>
        <taxon>Polyneoptera</taxon>
        <taxon>Orthoptera</taxon>
        <taxon>Ensifera</taxon>
        <taxon>Gryllidea</taxon>
        <taxon>Grylloidea</taxon>
        <taxon>Gryllidae</taxon>
        <taxon>Gryllinae</taxon>
        <taxon>Gryllus</taxon>
    </lineage>
</organism>
<dbReference type="InterPro" id="IPR050645">
    <property type="entry name" value="Histidine_acid_phosphatase"/>
</dbReference>
<evidence type="ECO:0000313" key="2">
    <source>
        <dbReference type="EMBL" id="KAK7871028.1"/>
    </source>
</evidence>
<sequence length="246" mass="28896">MAGDLRSVWSTTSTYDLHKRLINQYILCRPGATTQLKRDTSRDRRDIDVIRENHRFLWDENEGSLSWEAKLARKYYDKLFKEYAICDLTHFKSNVVAMRWRVEKEVVSGKGQFSCGEKHCSNSEDLRTWEVNFGYLEKGEKKNALVKIRLCEECSVKLNSTKKHREVTKSKKNTKQTKKRNISTDQEVSVGETKKIKTEKVDEVINEDARTVNDDEERAAWRGVGELPEEKSREEEFNDYLQDLFL</sequence>
<dbReference type="InterPro" id="IPR019129">
    <property type="entry name" value="Folate-sensitive_fs_Fra10Ac1"/>
</dbReference>
<keyword evidence="3" id="KW-1185">Reference proteome</keyword>
<comment type="caution">
    <text evidence="2">The sequence shown here is derived from an EMBL/GenBank/DDBJ whole genome shotgun (WGS) entry which is preliminary data.</text>
</comment>
<feature type="compositionally biased region" description="Basic residues" evidence="1">
    <location>
        <begin position="165"/>
        <end position="181"/>
    </location>
</feature>
<evidence type="ECO:0008006" key="4">
    <source>
        <dbReference type="Google" id="ProtNLM"/>
    </source>
</evidence>
<dbReference type="Proteomes" id="UP001378592">
    <property type="component" value="Unassembled WGS sequence"/>
</dbReference>